<dbReference type="InterPro" id="IPR002937">
    <property type="entry name" value="Amino_oxidase"/>
</dbReference>
<evidence type="ECO:0000313" key="3">
    <source>
        <dbReference type="Proteomes" id="UP001056201"/>
    </source>
</evidence>
<reference evidence="2" key="1">
    <citation type="submission" date="2022-05" db="EMBL/GenBank/DDBJ databases">
        <title>An RpoN-dependent PEP-CTERM gene is involved in floc formation of an Aquincola tertiaricarbonis strain.</title>
        <authorList>
            <person name="Qiu D."/>
            <person name="Xia M."/>
        </authorList>
    </citation>
    <scope>NUCLEOTIDE SEQUENCE</scope>
    <source>
        <strain evidence="2">RN12</strain>
    </source>
</reference>
<keyword evidence="3" id="KW-1185">Reference proteome</keyword>
<name>A0ABY4SAS7_AQUTE</name>
<dbReference type="PANTHER" id="PTHR42923">
    <property type="entry name" value="PROTOPORPHYRINOGEN OXIDASE"/>
    <property type="match status" value="1"/>
</dbReference>
<evidence type="ECO:0000259" key="1">
    <source>
        <dbReference type="Pfam" id="PF01593"/>
    </source>
</evidence>
<dbReference type="RefSeq" id="WP_250198669.1">
    <property type="nucleotide sequence ID" value="NZ_CP097636.1"/>
</dbReference>
<gene>
    <name evidence="2" type="ORF">MW290_15740</name>
</gene>
<dbReference type="Gene3D" id="3.50.50.60">
    <property type="entry name" value="FAD/NAD(P)-binding domain"/>
    <property type="match status" value="1"/>
</dbReference>
<protein>
    <submittedName>
        <fullName evidence="2">FAD-dependent oxidoreductase</fullName>
    </submittedName>
</protein>
<dbReference type="Proteomes" id="UP001056201">
    <property type="component" value="Chromosome 2"/>
</dbReference>
<dbReference type="InterPro" id="IPR036188">
    <property type="entry name" value="FAD/NAD-bd_sf"/>
</dbReference>
<dbReference type="Pfam" id="PF01593">
    <property type="entry name" value="Amino_oxidase"/>
    <property type="match status" value="1"/>
</dbReference>
<sequence>MASAMALPGLGAVGGCDSGAPHEGWKGGWVGASAERGHRLRQLPATAPVDGPLRRAHVLVLGGGIAGLATARALLQQGVTDVHLLELEDEAGGNSRGHAMGGMACPLGAHYLPLPGPAAPELRQWLEELGLARQQAGRTVYDERHLCHSPQERLFIDGAWVEGLLPPAEAGSATLAQYRQFAQAVRQAQREPGFAMPTLGSPWTAGHATLDAQTFAAWLAAQGLRDERLRSYLDYCCRDDYGAGIGSVSAWAGLHYFASRHGFHAPGDDHEPEPVLTWPEGNAWLARRLARPLGADRLHTGCLALQVQAGRHEVTVQAWNARTDRPERWVAPQVVMAMPLFIAKRLLATAPPALAPAVATLRHAPWLVANLQLRAPLLQRIGAAPAWDNVLHGSRMLGYVDAMHQTLRPEPGPTVLTAYWALPEAERGALLSRPWQAWAQPVVDELAAVHPDLPAKLLRVDLTRHGHAMAVPAPGVRGHPALQALGQPGAGVPGGRVHFVHADLSGYSVFEEAFTRGTRMGRALGGA</sequence>
<dbReference type="SUPFAM" id="SSF51905">
    <property type="entry name" value="FAD/NAD(P)-binding domain"/>
    <property type="match status" value="1"/>
</dbReference>
<dbReference type="EMBL" id="CP097636">
    <property type="protein sequence ID" value="URI10462.1"/>
    <property type="molecule type" value="Genomic_DNA"/>
</dbReference>
<accession>A0ABY4SAS7</accession>
<dbReference type="Gene3D" id="3.90.660.10">
    <property type="match status" value="1"/>
</dbReference>
<dbReference type="PANTHER" id="PTHR42923:SF39">
    <property type="entry name" value="AMINO OXIDASE"/>
    <property type="match status" value="1"/>
</dbReference>
<proteinExistence type="predicted"/>
<dbReference type="Gene3D" id="1.10.405.10">
    <property type="entry name" value="Guanine Nucleotide Dissociation Inhibitor, domain 1"/>
    <property type="match status" value="1"/>
</dbReference>
<dbReference type="InterPro" id="IPR050464">
    <property type="entry name" value="Zeta_carotene_desat/Oxidored"/>
</dbReference>
<evidence type="ECO:0000313" key="2">
    <source>
        <dbReference type="EMBL" id="URI10462.1"/>
    </source>
</evidence>
<organism evidence="2 3">
    <name type="scientific">Aquincola tertiaricarbonis</name>
    <dbReference type="NCBI Taxonomy" id="391953"/>
    <lineage>
        <taxon>Bacteria</taxon>
        <taxon>Pseudomonadati</taxon>
        <taxon>Pseudomonadota</taxon>
        <taxon>Betaproteobacteria</taxon>
        <taxon>Burkholderiales</taxon>
        <taxon>Sphaerotilaceae</taxon>
        <taxon>Aquincola</taxon>
    </lineage>
</organism>
<feature type="domain" description="Amine oxidase" evidence="1">
    <location>
        <begin position="65"/>
        <end position="519"/>
    </location>
</feature>